<feature type="transmembrane region" description="Helical" evidence="1">
    <location>
        <begin position="12"/>
        <end position="34"/>
    </location>
</feature>
<evidence type="ECO:0000313" key="3">
    <source>
        <dbReference type="Proteomes" id="UP000261905"/>
    </source>
</evidence>
<proteinExistence type="predicted"/>
<reference evidence="2 3" key="1">
    <citation type="submission" date="2018-08" db="EMBL/GenBank/DDBJ databases">
        <title>Paenibacillus sp. M4BSY-1, whole genome shotgun sequence.</title>
        <authorList>
            <person name="Tuo L."/>
        </authorList>
    </citation>
    <scope>NUCLEOTIDE SEQUENCE [LARGE SCALE GENOMIC DNA]</scope>
    <source>
        <strain evidence="2 3">M4BSY-1</strain>
    </source>
</reference>
<feature type="transmembrane region" description="Helical" evidence="1">
    <location>
        <begin position="139"/>
        <end position="158"/>
    </location>
</feature>
<comment type="caution">
    <text evidence="2">The sequence shown here is derived from an EMBL/GenBank/DDBJ whole genome shotgun (WGS) entry which is preliminary data.</text>
</comment>
<dbReference type="OrthoDB" id="1796359at2"/>
<sequence>MNIIQLGPFLLNYYLLIFIVSAVIGYAAMTFRLHVLGAEKQISERLFQALLLGFMTWKLSPVLFDPVNVFRYPMSLIYFDGGDGGIMLGLLLSFAYLWIRTWIDGTSFGTTMDLLGTGWLAFSSSQQLFLFAAEPADGMFYSLYLLFNAALAVFLYIIRNTVRVRVRVSHCWLWYSLGMIGLFYIQQDRTFWVAGFTKEQIIFILVCMIALGVGSFPDKKKIKEIH</sequence>
<organism evidence="2 3">
    <name type="scientific">Paenibacillus paeoniae</name>
    <dbReference type="NCBI Taxonomy" id="2292705"/>
    <lineage>
        <taxon>Bacteria</taxon>
        <taxon>Bacillati</taxon>
        <taxon>Bacillota</taxon>
        <taxon>Bacilli</taxon>
        <taxon>Bacillales</taxon>
        <taxon>Paenibacillaceae</taxon>
        <taxon>Paenibacillus</taxon>
    </lineage>
</organism>
<accession>A0A371PL04</accession>
<keyword evidence="1" id="KW-0812">Transmembrane</keyword>
<evidence type="ECO:0000313" key="2">
    <source>
        <dbReference type="EMBL" id="REK76900.1"/>
    </source>
</evidence>
<dbReference type="Proteomes" id="UP000261905">
    <property type="component" value="Unassembled WGS sequence"/>
</dbReference>
<gene>
    <name evidence="2" type="ORF">DX130_07730</name>
</gene>
<dbReference type="RefSeq" id="WP_116044130.1">
    <property type="nucleotide sequence ID" value="NZ_QUBQ01000001.1"/>
</dbReference>
<feature type="transmembrane region" description="Helical" evidence="1">
    <location>
        <begin position="170"/>
        <end position="187"/>
    </location>
</feature>
<dbReference type="AlphaFoldDB" id="A0A371PL04"/>
<dbReference type="EMBL" id="QUBQ01000001">
    <property type="protein sequence ID" value="REK76900.1"/>
    <property type="molecule type" value="Genomic_DNA"/>
</dbReference>
<feature type="transmembrane region" description="Helical" evidence="1">
    <location>
        <begin position="76"/>
        <end position="99"/>
    </location>
</feature>
<protein>
    <recommendedName>
        <fullName evidence="4">Prolipoprotein diacylglyceryl transferase</fullName>
    </recommendedName>
</protein>
<name>A0A371PL04_9BACL</name>
<feature type="transmembrane region" description="Helical" evidence="1">
    <location>
        <begin position="199"/>
        <end position="216"/>
    </location>
</feature>
<evidence type="ECO:0000256" key="1">
    <source>
        <dbReference type="SAM" id="Phobius"/>
    </source>
</evidence>
<keyword evidence="1" id="KW-0472">Membrane</keyword>
<keyword evidence="1" id="KW-1133">Transmembrane helix</keyword>
<keyword evidence="3" id="KW-1185">Reference proteome</keyword>
<feature type="transmembrane region" description="Helical" evidence="1">
    <location>
        <begin position="46"/>
        <end position="64"/>
    </location>
</feature>
<evidence type="ECO:0008006" key="4">
    <source>
        <dbReference type="Google" id="ProtNLM"/>
    </source>
</evidence>